<organism evidence="14">
    <name type="scientific">Darwinula stevensoni</name>
    <dbReference type="NCBI Taxonomy" id="69355"/>
    <lineage>
        <taxon>Eukaryota</taxon>
        <taxon>Metazoa</taxon>
        <taxon>Ecdysozoa</taxon>
        <taxon>Arthropoda</taxon>
        <taxon>Crustacea</taxon>
        <taxon>Oligostraca</taxon>
        <taxon>Ostracoda</taxon>
        <taxon>Podocopa</taxon>
        <taxon>Podocopida</taxon>
        <taxon>Darwinulocopina</taxon>
        <taxon>Darwinuloidea</taxon>
        <taxon>Darwinulidae</taxon>
        <taxon>Darwinula</taxon>
    </lineage>
</organism>
<dbReference type="InterPro" id="IPR002159">
    <property type="entry name" value="CD36_fam"/>
</dbReference>
<comment type="subcellular location">
    <subcellularLocation>
        <location evidence="2">Cell membrane</location>
        <topology evidence="2">Multi-pass membrane protein</topology>
    </subcellularLocation>
    <subcellularLocation>
        <location evidence="1">Membrane</location>
        <location evidence="1">Caveola</location>
        <topology evidence="1">Multi-pass membrane protein</topology>
    </subcellularLocation>
</comment>
<evidence type="ECO:0000256" key="2">
    <source>
        <dbReference type="ARBA" id="ARBA00004651"/>
    </source>
</evidence>
<keyword evidence="4" id="KW-1003">Cell membrane</keyword>
<dbReference type="GO" id="GO:0005901">
    <property type="term" value="C:caveola"/>
    <property type="evidence" value="ECO:0007669"/>
    <property type="project" value="UniProtKB-SubCell"/>
</dbReference>
<evidence type="ECO:0000256" key="7">
    <source>
        <dbReference type="ARBA" id="ARBA00023136"/>
    </source>
</evidence>
<dbReference type="GO" id="GO:0005737">
    <property type="term" value="C:cytoplasm"/>
    <property type="evidence" value="ECO:0007669"/>
    <property type="project" value="TreeGrafter"/>
</dbReference>
<evidence type="ECO:0000256" key="9">
    <source>
        <dbReference type="ARBA" id="ARBA00023170"/>
    </source>
</evidence>
<evidence type="ECO:0000256" key="1">
    <source>
        <dbReference type="ARBA" id="ARBA00004189"/>
    </source>
</evidence>
<keyword evidence="6 13" id="KW-1133">Transmembrane helix</keyword>
<name>A0A7R9AC86_9CRUS</name>
<evidence type="ECO:0000256" key="5">
    <source>
        <dbReference type="ARBA" id="ARBA00022692"/>
    </source>
</evidence>
<dbReference type="PANTHER" id="PTHR11923:SF110">
    <property type="entry name" value="SCAVENGER RECEPTOR CLASS B MEMBER 1"/>
    <property type="match status" value="1"/>
</dbReference>
<reference evidence="14" key="1">
    <citation type="submission" date="2020-11" db="EMBL/GenBank/DDBJ databases">
        <authorList>
            <person name="Tran Van P."/>
        </authorList>
    </citation>
    <scope>NUCLEOTIDE SEQUENCE</scope>
</reference>
<dbReference type="Pfam" id="PF01130">
    <property type="entry name" value="CD36"/>
    <property type="match status" value="2"/>
</dbReference>
<keyword evidence="15" id="KW-1185">Reference proteome</keyword>
<keyword evidence="7 13" id="KW-0472">Membrane</keyword>
<feature type="non-terminal residue" evidence="14">
    <location>
        <position position="1"/>
    </location>
</feature>
<evidence type="ECO:0000256" key="13">
    <source>
        <dbReference type="SAM" id="Phobius"/>
    </source>
</evidence>
<evidence type="ECO:0000256" key="3">
    <source>
        <dbReference type="ARBA" id="ARBA00010532"/>
    </source>
</evidence>
<keyword evidence="5 13" id="KW-0812">Transmembrane</keyword>
<dbReference type="EMBL" id="CAJPEV010003525">
    <property type="protein sequence ID" value="CAG0899946.1"/>
    <property type="molecule type" value="Genomic_DNA"/>
</dbReference>
<dbReference type="PANTHER" id="PTHR11923">
    <property type="entry name" value="SCAVENGER RECEPTOR CLASS B TYPE-1 SR-B1"/>
    <property type="match status" value="1"/>
</dbReference>
<keyword evidence="10" id="KW-0325">Glycoprotein</keyword>
<evidence type="ECO:0000256" key="8">
    <source>
        <dbReference type="ARBA" id="ARBA00023157"/>
    </source>
</evidence>
<feature type="transmembrane region" description="Helical" evidence="13">
    <location>
        <begin position="7"/>
        <end position="27"/>
    </location>
</feature>
<accession>A0A7R9AC86</accession>
<proteinExistence type="inferred from homology"/>
<protein>
    <recommendedName>
        <fullName evidence="11">Scavenger receptor class B member 1</fullName>
    </recommendedName>
    <alternativeName>
        <fullName evidence="12">SR-BI</fullName>
    </alternativeName>
</protein>
<evidence type="ECO:0000256" key="12">
    <source>
        <dbReference type="ARBA" id="ARBA00042244"/>
    </source>
</evidence>
<evidence type="ECO:0000256" key="10">
    <source>
        <dbReference type="ARBA" id="ARBA00023180"/>
    </source>
</evidence>
<evidence type="ECO:0000313" key="15">
    <source>
        <dbReference type="Proteomes" id="UP000677054"/>
    </source>
</evidence>
<evidence type="ECO:0000313" key="14">
    <source>
        <dbReference type="EMBL" id="CAD7251406.1"/>
    </source>
</evidence>
<evidence type="ECO:0000256" key="11">
    <source>
        <dbReference type="ARBA" id="ARBA00040821"/>
    </source>
</evidence>
<dbReference type="OrthoDB" id="18585at2759"/>
<evidence type="ECO:0000256" key="6">
    <source>
        <dbReference type="ARBA" id="ARBA00022989"/>
    </source>
</evidence>
<sequence>MQSVCRWWYWVLYSFGLVLVVVGSILYSTAPKNFEKMVKKQLLSDTKTEAFRNWIEPPIPIYLQFYMFNVTNPDEFLYMGATPKLQQLGPYTYREILKTEVLEIYDNGTVEYFHTRTFHWDESMSSGKESDIIISLNAPVLLMAMKMAEMGFGALLESIIPLIEPLDEGKPFLRKSVAELLFQGYELTFMEIIYHFLIDEMNLPEDLVNQMFDSILPPEMSDGKFGYYRLNGTSDGNYLVGTGVNGPEDFADIKLWRGEPFHYKRPWRTDECNMINGTDGTIFPPFVDENSILYVFTPDLCRSVYITHEMEVEYQGIPGLRFIVDPDVIEDPAINLDNQCFCLSNGTCLKAGALDLSECLGVPLVMSMPHFYLGSEDYYNESIVEGLEPRKEWHQTFVDLEPVRIHTLSYLTGTILNASKKLQVNFKLRPVEHYPSFANVTEMLFPIFWMNESVTLPQEFADDLYTTIVMPQEAITIGSQVAFGIGLFTILQQSLDSKAEAFKNWIEPSIPIYLQFYVFNVTNLDKFLYEGATPNLQQLGPYTYREILKTEMLEIYDNGTAEYFHNRTYIFEDSMSEGKESDIITTLNTPVLTMVGLLEELNNPFFDAGFDLIIEAMETTDDGKPLLRKSVEELLIKGYELTFIDKLWDVLVHDLLLDEEFVNETFSDILPPEMADGIFGYYLGTDNMKMKIGREVLLPNEATFELDEAMQVVLTRRALNGTSDGVYLVGTGENGPEDFADIKLWQGEPFHYKEPWRTDECNMINGTDGTIFPPYVDENSILYVFTPDLCRSVYLTYEQDVELQGTPGLRFIVDPDVLEDPEINLANKCFCLSDGTCLKAGVLDLSECRDIPLVMSMPHFYLGSEEYFNESVVEGLEPRKEWHQTFVDLEP</sequence>
<dbReference type="GO" id="GO:0005044">
    <property type="term" value="F:scavenger receptor activity"/>
    <property type="evidence" value="ECO:0007669"/>
    <property type="project" value="TreeGrafter"/>
</dbReference>
<dbReference type="PRINTS" id="PR01609">
    <property type="entry name" value="CD36FAMILY"/>
</dbReference>
<keyword evidence="9" id="KW-0675">Receptor</keyword>
<dbReference type="EMBL" id="LR903042">
    <property type="protein sequence ID" value="CAD7251406.1"/>
    <property type="molecule type" value="Genomic_DNA"/>
</dbReference>
<dbReference type="AlphaFoldDB" id="A0A7R9AC86"/>
<evidence type="ECO:0000256" key="4">
    <source>
        <dbReference type="ARBA" id="ARBA00022475"/>
    </source>
</evidence>
<gene>
    <name evidence="14" type="ORF">DSTB1V02_LOCUS11173</name>
</gene>
<comment type="similarity">
    <text evidence="3">Belongs to the CD36 family.</text>
</comment>
<keyword evidence="8" id="KW-1015">Disulfide bond</keyword>
<dbReference type="Proteomes" id="UP000677054">
    <property type="component" value="Unassembled WGS sequence"/>
</dbReference>